<dbReference type="InterPro" id="IPR029063">
    <property type="entry name" value="SAM-dependent_MTases_sf"/>
</dbReference>
<protein>
    <submittedName>
        <fullName evidence="1">SAM-dependent methyltransferase</fullName>
    </submittedName>
</protein>
<dbReference type="PIRSF" id="PIRSF017393">
    <property type="entry name" value="MTase_SAV2177"/>
    <property type="match status" value="1"/>
</dbReference>
<sequence length="266" mass="29219">MSQPSWVKGVDPTKVSAARMYDAALDGVNNLAVDRAAVAAITAITPYYLPTTIENRNVLQRMVRYLREQAGITQFLDIGAGLPTRGQVHEIADDAKVVYVDNDPEVIAHARALMAGTDRVRIVEGDARRPDDILAHRDVKDFLDWTSPIGLLLVGVLHFIPDDDGVYDLVERLKAALGPGSYVAITHGTTDGFDLAWNTAIAQQYESAQNRPHMRSYEEIEPFFANCDLVPPGLVNGVRWRPDGDTPPPEHIGIYGGIGRIQPGQR</sequence>
<dbReference type="EMBL" id="JAMZEB010000001">
    <property type="protein sequence ID" value="MCP2353027.1"/>
    <property type="molecule type" value="Genomic_DNA"/>
</dbReference>
<dbReference type="RefSeq" id="WP_253739395.1">
    <property type="nucleotide sequence ID" value="NZ_BAABKA010000098.1"/>
</dbReference>
<dbReference type="SUPFAM" id="SSF53335">
    <property type="entry name" value="S-adenosyl-L-methionine-dependent methyltransferases"/>
    <property type="match status" value="1"/>
</dbReference>
<keyword evidence="2" id="KW-1185">Reference proteome</keyword>
<dbReference type="GO" id="GO:0008168">
    <property type="term" value="F:methyltransferase activity"/>
    <property type="evidence" value="ECO:0007669"/>
    <property type="project" value="UniProtKB-KW"/>
</dbReference>
<evidence type="ECO:0000313" key="2">
    <source>
        <dbReference type="Proteomes" id="UP001139648"/>
    </source>
</evidence>
<comment type="caution">
    <text evidence="1">The sequence shown here is derived from an EMBL/GenBank/DDBJ whole genome shotgun (WGS) entry which is preliminary data.</text>
</comment>
<dbReference type="Gene3D" id="3.40.50.150">
    <property type="entry name" value="Vaccinia Virus protein VP39"/>
    <property type="match status" value="1"/>
</dbReference>
<organism evidence="1 2">
    <name type="scientific">Nonomuraea thailandensis</name>
    <dbReference type="NCBI Taxonomy" id="1188745"/>
    <lineage>
        <taxon>Bacteria</taxon>
        <taxon>Bacillati</taxon>
        <taxon>Actinomycetota</taxon>
        <taxon>Actinomycetes</taxon>
        <taxon>Streptosporangiales</taxon>
        <taxon>Streptosporangiaceae</taxon>
        <taxon>Nonomuraea</taxon>
    </lineage>
</organism>
<dbReference type="AlphaFoldDB" id="A0A9X2G5L2"/>
<gene>
    <name evidence="1" type="ORF">HD597_000047</name>
</gene>
<dbReference type="Pfam" id="PF04672">
    <property type="entry name" value="Methyltransf_19"/>
    <property type="match status" value="1"/>
</dbReference>
<dbReference type="Proteomes" id="UP001139648">
    <property type="component" value="Unassembled WGS sequence"/>
</dbReference>
<accession>A0A9X2G5L2</accession>
<dbReference type="InterPro" id="IPR006764">
    <property type="entry name" value="SAM_dep_MeTrfase_SAV2177_type"/>
</dbReference>
<evidence type="ECO:0000313" key="1">
    <source>
        <dbReference type="EMBL" id="MCP2353027.1"/>
    </source>
</evidence>
<name>A0A9X2G5L2_9ACTN</name>
<dbReference type="GO" id="GO:0032259">
    <property type="term" value="P:methylation"/>
    <property type="evidence" value="ECO:0007669"/>
    <property type="project" value="UniProtKB-KW"/>
</dbReference>
<reference evidence="1" key="1">
    <citation type="submission" date="2022-06" db="EMBL/GenBank/DDBJ databases">
        <title>Sequencing the genomes of 1000 actinobacteria strains.</title>
        <authorList>
            <person name="Klenk H.-P."/>
        </authorList>
    </citation>
    <scope>NUCLEOTIDE SEQUENCE</scope>
    <source>
        <strain evidence="1">DSM 46694</strain>
    </source>
</reference>
<keyword evidence="1" id="KW-0489">Methyltransferase</keyword>
<keyword evidence="1" id="KW-0808">Transferase</keyword>
<proteinExistence type="predicted"/>
<dbReference type="CDD" id="cd02440">
    <property type="entry name" value="AdoMet_MTases"/>
    <property type="match status" value="1"/>
</dbReference>